<evidence type="ECO:0000256" key="4">
    <source>
        <dbReference type="ARBA" id="ARBA00022840"/>
    </source>
</evidence>
<dbReference type="PROSITE" id="PS50893">
    <property type="entry name" value="ABC_TRANSPORTER_2"/>
    <property type="match status" value="1"/>
</dbReference>
<dbReference type="PANTHER" id="PTHR42734">
    <property type="entry name" value="METAL TRANSPORT SYSTEM ATP-BINDING PROTEIN TM_0124-RELATED"/>
    <property type="match status" value="1"/>
</dbReference>
<evidence type="ECO:0000259" key="5">
    <source>
        <dbReference type="PROSITE" id="PS50893"/>
    </source>
</evidence>
<dbReference type="PANTHER" id="PTHR42734:SF5">
    <property type="entry name" value="IRON TRANSPORT SYSTEM ATP-BINDING PROTEIN HI_0361-RELATED"/>
    <property type="match status" value="1"/>
</dbReference>
<dbReference type="NCBIfam" id="NF040873">
    <property type="entry name" value="AztA"/>
    <property type="match status" value="1"/>
</dbReference>
<dbReference type="SUPFAM" id="SSF52540">
    <property type="entry name" value="P-loop containing nucleoside triphosphate hydrolases"/>
    <property type="match status" value="1"/>
</dbReference>
<dbReference type="Gene3D" id="3.40.50.300">
    <property type="entry name" value="P-loop containing nucleotide triphosphate hydrolases"/>
    <property type="match status" value="1"/>
</dbReference>
<sequence>MDAVRFSNVGYAYPDRQVLSGVSLAFAPGTHTVLTGRNGSGKSTLLAMAARVLTPDSGTVATQARPAYVIQHIEAPDSMPCTVRQAVEMGRWPHRRGRPLRAADRQAVTDSMERMGITELAGRQLRELSGGQRQRTLIAQGLAQESPILLLDEPTAGLDAEAHHLIRAAVAAELRRGTTVLEASHDAADIGRAGRVITLSGGQATETSIL</sequence>
<evidence type="ECO:0000256" key="2">
    <source>
        <dbReference type="ARBA" id="ARBA00022448"/>
    </source>
</evidence>
<dbReference type="InterPro" id="IPR027417">
    <property type="entry name" value="P-loop_NTPase"/>
</dbReference>
<dbReference type="Pfam" id="PF00005">
    <property type="entry name" value="ABC_tran"/>
    <property type="match status" value="1"/>
</dbReference>
<comment type="similarity">
    <text evidence="1">Belongs to the ABC transporter superfamily.</text>
</comment>
<keyword evidence="7" id="KW-1185">Reference proteome</keyword>
<dbReference type="EMBL" id="LT629779">
    <property type="protein sequence ID" value="SDT51625.1"/>
    <property type="molecule type" value="Genomic_DNA"/>
</dbReference>
<evidence type="ECO:0000313" key="6">
    <source>
        <dbReference type="EMBL" id="SDT51625.1"/>
    </source>
</evidence>
<evidence type="ECO:0000256" key="3">
    <source>
        <dbReference type="ARBA" id="ARBA00022741"/>
    </source>
</evidence>
<dbReference type="InterPro" id="IPR047748">
    <property type="entry name" value="AztA-like"/>
</dbReference>
<dbReference type="GO" id="GO:0016887">
    <property type="term" value="F:ATP hydrolysis activity"/>
    <property type="evidence" value="ECO:0007669"/>
    <property type="project" value="InterPro"/>
</dbReference>
<dbReference type="OrthoDB" id="5296765at2"/>
<proteinExistence type="inferred from homology"/>
<dbReference type="InterPro" id="IPR003439">
    <property type="entry name" value="ABC_transporter-like_ATP-bd"/>
</dbReference>
<evidence type="ECO:0000256" key="1">
    <source>
        <dbReference type="ARBA" id="ARBA00005417"/>
    </source>
</evidence>
<organism evidence="6 7">
    <name type="scientific">Pseudarthrobacter equi</name>
    <dbReference type="NCBI Taxonomy" id="728066"/>
    <lineage>
        <taxon>Bacteria</taxon>
        <taxon>Bacillati</taxon>
        <taxon>Actinomycetota</taxon>
        <taxon>Actinomycetes</taxon>
        <taxon>Micrococcales</taxon>
        <taxon>Micrococcaceae</taxon>
        <taxon>Pseudarthrobacter</taxon>
    </lineage>
</organism>
<dbReference type="AlphaFoldDB" id="A0A1H2B013"/>
<protein>
    <submittedName>
        <fullName evidence="6">Zinc/manganese transport system ATP-binding protein</fullName>
    </submittedName>
</protein>
<dbReference type="SMART" id="SM00382">
    <property type="entry name" value="AAA"/>
    <property type="match status" value="1"/>
</dbReference>
<gene>
    <name evidence="6" type="ORF">SAMN04489743_3330</name>
</gene>
<evidence type="ECO:0000313" key="7">
    <source>
        <dbReference type="Proteomes" id="UP000198751"/>
    </source>
</evidence>
<dbReference type="Proteomes" id="UP000198751">
    <property type="component" value="Chromosome I"/>
</dbReference>
<dbReference type="InterPro" id="IPR003593">
    <property type="entry name" value="AAA+_ATPase"/>
</dbReference>
<keyword evidence="4 6" id="KW-0067">ATP-binding</keyword>
<dbReference type="RefSeq" id="WP_091722355.1">
    <property type="nucleotide sequence ID" value="NZ_LT629779.1"/>
</dbReference>
<keyword evidence="2" id="KW-0813">Transport</keyword>
<reference evidence="7" key="1">
    <citation type="submission" date="2016-10" db="EMBL/GenBank/DDBJ databases">
        <authorList>
            <person name="Varghese N."/>
            <person name="Submissions S."/>
        </authorList>
    </citation>
    <scope>NUCLEOTIDE SEQUENCE [LARGE SCALE GENOMIC DNA]</scope>
    <source>
        <strain evidence="7">IMMIB L-1606</strain>
    </source>
</reference>
<keyword evidence="3" id="KW-0547">Nucleotide-binding</keyword>
<name>A0A1H2B013_9MICC</name>
<feature type="domain" description="ABC transporter" evidence="5">
    <location>
        <begin position="4"/>
        <end position="209"/>
    </location>
</feature>
<dbReference type="GO" id="GO:0005524">
    <property type="term" value="F:ATP binding"/>
    <property type="evidence" value="ECO:0007669"/>
    <property type="project" value="UniProtKB-KW"/>
</dbReference>
<accession>A0A1H2B013</accession>
<dbReference type="InterPro" id="IPR050153">
    <property type="entry name" value="Metal_Ion_Import_ABC"/>
</dbReference>